<evidence type="ECO:0000256" key="3">
    <source>
        <dbReference type="PROSITE-ProRule" id="PRU00284"/>
    </source>
</evidence>
<feature type="transmembrane region" description="Helical" evidence="5">
    <location>
        <begin position="201"/>
        <end position="219"/>
    </location>
</feature>
<dbReference type="GO" id="GO:0006935">
    <property type="term" value="P:chemotaxis"/>
    <property type="evidence" value="ECO:0007669"/>
    <property type="project" value="InterPro"/>
</dbReference>
<dbReference type="PROSITE" id="PS50885">
    <property type="entry name" value="HAMP"/>
    <property type="match status" value="1"/>
</dbReference>
<sequence length="578" mass="63213">MKSENHSKGEKNSNILKNVKITTLIFVLMIFTVFAVGGISFTALNNMKVLSSDMNSLYKDRMLVSLDLKRLETEFYIRRLNMTQMLYAGQYNEEAARAVADKQESLNKKIEEYKGFALNEDERRLLQNIESGYKSYIKDAGQLLEALKTGNAVSEAQINQLGAYAADIQKNIDELVALNAETAKGVVNKANSGYESAKKTFIWLFVVLTAVFIVYGLILSRLIRGSMAQINDVLAKLAEYDFTVILEEGGKSEFARMNSSLAIVVDNLKRALKEVRENSENVTGHSQSLAAVSEEMTSATQELATTMQQVAQGATSQAQDLQEIVASLSELTQNIENVYKELQKVKDETDTTAERANKGKGEMDKLIKSINEIKNSFEVVVSKVTNLTGSVKQISGITEIITGIADQTNLLALNAAIEAARAGEHGRGFAVVADEVRKLAEESRKSASEITNLVASINKDTDEVIKTSEDVEGFIKSQAQSVGQTVQSFGDITLSVENIAPLMKKTYSAMDEIVKSKDQVMTRVEQVSAVTEENSAATEEVAASSEELSASSQEVASTAQNLASIAEGLMNTVNRFKV</sequence>
<dbReference type="PROSITE" id="PS50111">
    <property type="entry name" value="CHEMOTAXIS_TRANSDUC_2"/>
    <property type="match status" value="1"/>
</dbReference>
<evidence type="ECO:0000256" key="2">
    <source>
        <dbReference type="ARBA" id="ARBA00029447"/>
    </source>
</evidence>
<dbReference type="RefSeq" id="WP_034421056.1">
    <property type="nucleotide sequence ID" value="NZ_CP045798.1"/>
</dbReference>
<feature type="coiled-coil region" evidence="4">
    <location>
        <begin position="258"/>
        <end position="348"/>
    </location>
</feature>
<protein>
    <submittedName>
        <fullName evidence="8">Methyl-accepting chemotaxis protein</fullName>
    </submittedName>
</protein>
<evidence type="ECO:0000313" key="9">
    <source>
        <dbReference type="Proteomes" id="UP000515847"/>
    </source>
</evidence>
<keyword evidence="4" id="KW-0175">Coiled coil</keyword>
<dbReference type="KEGG" id="tfr:BR63_16770"/>
<dbReference type="Gene3D" id="1.10.287.950">
    <property type="entry name" value="Methyl-accepting chemotaxis protein"/>
    <property type="match status" value="1"/>
</dbReference>
<dbReference type="InterPro" id="IPR003660">
    <property type="entry name" value="HAMP_dom"/>
</dbReference>
<dbReference type="InterPro" id="IPR004090">
    <property type="entry name" value="Chemotax_Me-accpt_rcpt"/>
</dbReference>
<dbReference type="OrthoDB" id="369336at2"/>
<dbReference type="Proteomes" id="UP000515847">
    <property type="component" value="Chromosome"/>
</dbReference>
<evidence type="ECO:0000256" key="4">
    <source>
        <dbReference type="SAM" id="Coils"/>
    </source>
</evidence>
<evidence type="ECO:0000313" key="8">
    <source>
        <dbReference type="EMBL" id="QNB47779.1"/>
    </source>
</evidence>
<dbReference type="PANTHER" id="PTHR32089">
    <property type="entry name" value="METHYL-ACCEPTING CHEMOTAXIS PROTEIN MCPB"/>
    <property type="match status" value="1"/>
</dbReference>
<dbReference type="Pfam" id="PF12729">
    <property type="entry name" value="4HB_MCP_1"/>
    <property type="match status" value="1"/>
</dbReference>
<dbReference type="GO" id="GO:0016020">
    <property type="term" value="C:membrane"/>
    <property type="evidence" value="ECO:0007669"/>
    <property type="project" value="InterPro"/>
</dbReference>
<dbReference type="GO" id="GO:0007165">
    <property type="term" value="P:signal transduction"/>
    <property type="evidence" value="ECO:0007669"/>
    <property type="project" value="UniProtKB-KW"/>
</dbReference>
<reference evidence="8 9" key="1">
    <citation type="journal article" date="2019" name="Front. Microbiol.">
        <title>Thermoanaerosceptrum fracticalcis gen. nov. sp. nov., a Novel Fumarate-Fermenting Microorganism From a Deep Fractured Carbonate Aquifer of the US Great Basin.</title>
        <authorList>
            <person name="Hamilton-Brehm S.D."/>
            <person name="Stewart L.E."/>
            <person name="Zavarin M."/>
            <person name="Caldwell M."/>
            <person name="Lawson P.A."/>
            <person name="Onstott T.C."/>
            <person name="Grzymski J."/>
            <person name="Neveux I."/>
            <person name="Lollar B.S."/>
            <person name="Russell C.E."/>
            <person name="Moser D.P."/>
        </authorList>
    </citation>
    <scope>NUCLEOTIDE SEQUENCE [LARGE SCALE GENOMIC DNA]</scope>
    <source>
        <strain evidence="8 9">DRI-13</strain>
    </source>
</reference>
<name>A0A7G6E6S5_THEFR</name>
<accession>A0A7G6E6S5</accession>
<organism evidence="8 9">
    <name type="scientific">Thermanaerosceptrum fracticalcis</name>
    <dbReference type="NCBI Taxonomy" id="1712410"/>
    <lineage>
        <taxon>Bacteria</taxon>
        <taxon>Bacillati</taxon>
        <taxon>Bacillota</taxon>
        <taxon>Clostridia</taxon>
        <taxon>Eubacteriales</taxon>
        <taxon>Peptococcaceae</taxon>
        <taxon>Thermanaerosceptrum</taxon>
    </lineage>
</organism>
<feature type="domain" description="HAMP" evidence="7">
    <location>
        <begin position="221"/>
        <end position="273"/>
    </location>
</feature>
<keyword evidence="9" id="KW-1185">Reference proteome</keyword>
<dbReference type="GO" id="GO:0004888">
    <property type="term" value="F:transmembrane signaling receptor activity"/>
    <property type="evidence" value="ECO:0007669"/>
    <property type="project" value="InterPro"/>
</dbReference>
<dbReference type="EMBL" id="CP045798">
    <property type="protein sequence ID" value="QNB47779.1"/>
    <property type="molecule type" value="Genomic_DNA"/>
</dbReference>
<dbReference type="PANTHER" id="PTHR32089:SF112">
    <property type="entry name" value="LYSOZYME-LIKE PROTEIN-RELATED"/>
    <property type="match status" value="1"/>
</dbReference>
<comment type="similarity">
    <text evidence="2">Belongs to the methyl-accepting chemotaxis (MCP) protein family.</text>
</comment>
<dbReference type="InterPro" id="IPR004089">
    <property type="entry name" value="MCPsignal_dom"/>
</dbReference>
<proteinExistence type="inferred from homology"/>
<dbReference type="AlphaFoldDB" id="A0A7G6E6S5"/>
<dbReference type="PRINTS" id="PR00260">
    <property type="entry name" value="CHEMTRNSDUCR"/>
</dbReference>
<keyword evidence="5" id="KW-0812">Transmembrane</keyword>
<keyword evidence="1 3" id="KW-0807">Transducer</keyword>
<keyword evidence="5" id="KW-0472">Membrane</keyword>
<feature type="transmembrane region" description="Helical" evidence="5">
    <location>
        <begin position="21"/>
        <end position="44"/>
    </location>
</feature>
<dbReference type="SUPFAM" id="SSF58104">
    <property type="entry name" value="Methyl-accepting chemotaxis protein (MCP) signaling domain"/>
    <property type="match status" value="1"/>
</dbReference>
<evidence type="ECO:0000259" key="6">
    <source>
        <dbReference type="PROSITE" id="PS50111"/>
    </source>
</evidence>
<evidence type="ECO:0000256" key="5">
    <source>
        <dbReference type="SAM" id="Phobius"/>
    </source>
</evidence>
<gene>
    <name evidence="8" type="ORF">BR63_16770</name>
</gene>
<dbReference type="SMART" id="SM00283">
    <property type="entry name" value="MA"/>
    <property type="match status" value="1"/>
</dbReference>
<evidence type="ECO:0000259" key="7">
    <source>
        <dbReference type="PROSITE" id="PS50885"/>
    </source>
</evidence>
<feature type="domain" description="Methyl-accepting transducer" evidence="6">
    <location>
        <begin position="292"/>
        <end position="549"/>
    </location>
</feature>
<dbReference type="InterPro" id="IPR024478">
    <property type="entry name" value="HlyB_4HB_MCP"/>
</dbReference>
<keyword evidence="5" id="KW-1133">Transmembrane helix</keyword>
<dbReference type="CDD" id="cd11386">
    <property type="entry name" value="MCP_signal"/>
    <property type="match status" value="1"/>
</dbReference>
<evidence type="ECO:0000256" key="1">
    <source>
        <dbReference type="ARBA" id="ARBA00023224"/>
    </source>
</evidence>
<dbReference type="Pfam" id="PF00015">
    <property type="entry name" value="MCPsignal"/>
    <property type="match status" value="1"/>
</dbReference>